<dbReference type="PANTHER" id="PTHR33112">
    <property type="entry name" value="DOMAIN PROTEIN, PUTATIVE-RELATED"/>
    <property type="match status" value="1"/>
</dbReference>
<feature type="compositionally biased region" description="Basic and acidic residues" evidence="1">
    <location>
        <begin position="667"/>
        <end position="687"/>
    </location>
</feature>
<dbReference type="Proteomes" id="UP001278500">
    <property type="component" value="Unassembled WGS sequence"/>
</dbReference>
<evidence type="ECO:0000256" key="1">
    <source>
        <dbReference type="SAM" id="MobiDB-lite"/>
    </source>
</evidence>
<dbReference type="EMBL" id="JAUEPP010000004">
    <property type="protein sequence ID" value="KAK3344716.1"/>
    <property type="molecule type" value="Genomic_DNA"/>
</dbReference>
<feature type="domain" description="Heterokaryon incompatibility" evidence="2">
    <location>
        <begin position="253"/>
        <end position="321"/>
    </location>
</feature>
<feature type="compositionally biased region" description="Basic and acidic residues" evidence="1">
    <location>
        <begin position="15"/>
        <end position="29"/>
    </location>
</feature>
<reference evidence="3" key="1">
    <citation type="journal article" date="2023" name="Mol. Phylogenet. Evol.">
        <title>Genome-scale phylogeny and comparative genomics of the fungal order Sordariales.</title>
        <authorList>
            <person name="Hensen N."/>
            <person name="Bonometti L."/>
            <person name="Westerberg I."/>
            <person name="Brannstrom I.O."/>
            <person name="Guillou S."/>
            <person name="Cros-Aarteil S."/>
            <person name="Calhoun S."/>
            <person name="Haridas S."/>
            <person name="Kuo A."/>
            <person name="Mondo S."/>
            <person name="Pangilinan J."/>
            <person name="Riley R."/>
            <person name="LaButti K."/>
            <person name="Andreopoulos B."/>
            <person name="Lipzen A."/>
            <person name="Chen C."/>
            <person name="Yan M."/>
            <person name="Daum C."/>
            <person name="Ng V."/>
            <person name="Clum A."/>
            <person name="Steindorff A."/>
            <person name="Ohm R.A."/>
            <person name="Martin F."/>
            <person name="Silar P."/>
            <person name="Natvig D.O."/>
            <person name="Lalanne C."/>
            <person name="Gautier V."/>
            <person name="Ament-Velasquez S.L."/>
            <person name="Kruys A."/>
            <person name="Hutchinson M.I."/>
            <person name="Powell A.J."/>
            <person name="Barry K."/>
            <person name="Miller A.N."/>
            <person name="Grigoriev I.V."/>
            <person name="Debuchy R."/>
            <person name="Gladieux P."/>
            <person name="Hiltunen Thoren M."/>
            <person name="Johannesson H."/>
        </authorList>
    </citation>
    <scope>NUCLEOTIDE SEQUENCE</scope>
    <source>
        <strain evidence="3">CBS 560.94</strain>
    </source>
</reference>
<accession>A0AAE0JE73</accession>
<dbReference type="PANTHER" id="PTHR33112:SF9">
    <property type="entry name" value="HETEROKARYON INCOMPATIBILITY DOMAIN-CONTAINING PROTEIN"/>
    <property type="match status" value="1"/>
</dbReference>
<proteinExistence type="predicted"/>
<dbReference type="InterPro" id="IPR010730">
    <property type="entry name" value="HET"/>
</dbReference>
<name>A0AAE0JE73_9PEZI</name>
<evidence type="ECO:0000313" key="4">
    <source>
        <dbReference type="Proteomes" id="UP001278500"/>
    </source>
</evidence>
<evidence type="ECO:0000313" key="3">
    <source>
        <dbReference type="EMBL" id="KAK3344716.1"/>
    </source>
</evidence>
<feature type="compositionally biased region" description="Acidic residues" evidence="1">
    <location>
        <begin position="652"/>
        <end position="666"/>
    </location>
</feature>
<feature type="compositionally biased region" description="Basic and acidic residues" evidence="1">
    <location>
        <begin position="642"/>
        <end position="651"/>
    </location>
</feature>
<feature type="region of interest" description="Disordered" evidence="1">
    <location>
        <begin position="1"/>
        <end position="52"/>
    </location>
</feature>
<feature type="region of interest" description="Disordered" evidence="1">
    <location>
        <begin position="625"/>
        <end position="690"/>
    </location>
</feature>
<protein>
    <recommendedName>
        <fullName evidence="2">Heterokaryon incompatibility domain-containing protein</fullName>
    </recommendedName>
</protein>
<dbReference type="Pfam" id="PF06985">
    <property type="entry name" value="HET"/>
    <property type="match status" value="1"/>
</dbReference>
<sequence>MNMEPLASDAQPPEINERERGPDISESRDLTSSPSKAAPIPADESNEEAPWRTWWEESTSSSRFLVAKKPLPGTRCKKCKRSELETLGELTWSLDDESSRTCWQCLIVLTMAEMILGRPLSGIDLVYVCSVIPFRRSCCEAHYEQPLLSIDRLHVISGPDDDPHNDRSHTIFNVFVYQPSPVFLSDLYTESDFEIFVSHSFKVARTWLESCLQDHADCPGKVEALLPRRLIFVGNGIEDVRLVENSKATFGRYTCLGHCWGTKQPLRTTRDNIKAHRLNIDWKRIPRTFQDAIQFTQHLGIHYLWIDSLCIIQDDSDDWADTFVTRGHPHPHIPVNENPPLFSRAWVLQERILAPRVVHFCGEELMWECRSMTFCECLPPHLGGTYPNGTLKPIFHRDLKQGHPAQMVSSWHDVLLEYSALNLSHEADKLPALSGLAKQNGRDLLWSSHYSSRVKLERGPEAWRAPSWSWASQNTVVRFPTRIPDIMMAYIDLVSCETIPATLDPTGKVSAGTLVVSGKLRDARIIREFVKEQDLEEGKIKMGTLTLRIQDTGAQIQSRFVMFDSGEYVIRGVSASATVTMDSPFHLLHSEMNTQHNDYYKGSQVKCLQLVQVGYAELLEGRGTTWEEDQRQKKGNTGGQDGGEREEKKEEEGEEEEEEGEDEEQGQEEKEGSEAGEKADQDQDKPTDWGVTVMMRISPRLLPYSDLMDLEMGREHEHDGGWILRGMESVWSSTDW</sequence>
<comment type="caution">
    <text evidence="3">The sequence shown here is derived from an EMBL/GenBank/DDBJ whole genome shotgun (WGS) entry which is preliminary data.</text>
</comment>
<organism evidence="3 4">
    <name type="scientific">Neurospora tetraspora</name>
    <dbReference type="NCBI Taxonomy" id="94610"/>
    <lineage>
        <taxon>Eukaryota</taxon>
        <taxon>Fungi</taxon>
        <taxon>Dikarya</taxon>
        <taxon>Ascomycota</taxon>
        <taxon>Pezizomycotina</taxon>
        <taxon>Sordariomycetes</taxon>
        <taxon>Sordariomycetidae</taxon>
        <taxon>Sordariales</taxon>
        <taxon>Sordariaceae</taxon>
        <taxon>Neurospora</taxon>
    </lineage>
</organism>
<dbReference type="AlphaFoldDB" id="A0AAE0JE73"/>
<gene>
    <name evidence="3" type="ORF">B0H65DRAFT_442214</name>
</gene>
<evidence type="ECO:0000259" key="2">
    <source>
        <dbReference type="Pfam" id="PF06985"/>
    </source>
</evidence>
<dbReference type="GeneID" id="87862722"/>
<keyword evidence="4" id="KW-1185">Reference proteome</keyword>
<dbReference type="RefSeq" id="XP_062681329.1">
    <property type="nucleotide sequence ID" value="XM_062825568.1"/>
</dbReference>
<reference evidence="3" key="2">
    <citation type="submission" date="2023-06" db="EMBL/GenBank/DDBJ databases">
        <authorList>
            <consortium name="Lawrence Berkeley National Laboratory"/>
            <person name="Haridas S."/>
            <person name="Hensen N."/>
            <person name="Bonometti L."/>
            <person name="Westerberg I."/>
            <person name="Brannstrom I.O."/>
            <person name="Guillou S."/>
            <person name="Cros-Aarteil S."/>
            <person name="Calhoun S."/>
            <person name="Kuo A."/>
            <person name="Mondo S."/>
            <person name="Pangilinan J."/>
            <person name="Riley R."/>
            <person name="Labutti K."/>
            <person name="Andreopoulos B."/>
            <person name="Lipzen A."/>
            <person name="Chen C."/>
            <person name="Yanf M."/>
            <person name="Daum C."/>
            <person name="Ng V."/>
            <person name="Clum A."/>
            <person name="Steindorff A."/>
            <person name="Ohm R."/>
            <person name="Martin F."/>
            <person name="Silar P."/>
            <person name="Natvig D."/>
            <person name="Lalanne C."/>
            <person name="Gautier V."/>
            <person name="Ament-Velasquez S.L."/>
            <person name="Kruys A."/>
            <person name="Hutchinson M.I."/>
            <person name="Powell A.J."/>
            <person name="Barry K."/>
            <person name="Miller A.N."/>
            <person name="Grigoriev I.V."/>
            <person name="Debuchy R."/>
            <person name="Gladieux P."/>
            <person name="Thoren M.H."/>
            <person name="Johannesson H."/>
        </authorList>
    </citation>
    <scope>NUCLEOTIDE SEQUENCE</scope>
    <source>
        <strain evidence="3">CBS 560.94</strain>
    </source>
</reference>